<accession>A0ABQ9EZ41</accession>
<reference evidence="2 3" key="1">
    <citation type="submission" date="2022-12" db="EMBL/GenBank/DDBJ databases">
        <title>Chromosome-level genome of Tegillarca granosa.</title>
        <authorList>
            <person name="Kim J."/>
        </authorList>
    </citation>
    <scope>NUCLEOTIDE SEQUENCE [LARGE SCALE GENOMIC DNA]</scope>
    <source>
        <strain evidence="2">Teg-2019</strain>
        <tissue evidence="2">Adductor muscle</tissue>
    </source>
</reference>
<evidence type="ECO:0000259" key="1">
    <source>
        <dbReference type="Pfam" id="PF18803"/>
    </source>
</evidence>
<organism evidence="2 3">
    <name type="scientific">Tegillarca granosa</name>
    <name type="common">Malaysian cockle</name>
    <name type="synonym">Anadara granosa</name>
    <dbReference type="NCBI Taxonomy" id="220873"/>
    <lineage>
        <taxon>Eukaryota</taxon>
        <taxon>Metazoa</taxon>
        <taxon>Spiralia</taxon>
        <taxon>Lophotrochozoa</taxon>
        <taxon>Mollusca</taxon>
        <taxon>Bivalvia</taxon>
        <taxon>Autobranchia</taxon>
        <taxon>Pteriomorphia</taxon>
        <taxon>Arcoida</taxon>
        <taxon>Arcoidea</taxon>
        <taxon>Arcidae</taxon>
        <taxon>Tegillarca</taxon>
    </lineage>
</organism>
<gene>
    <name evidence="2" type="ORF">KUTeg_013529</name>
</gene>
<dbReference type="PANTHER" id="PTHR33096:SF1">
    <property type="entry name" value="CXC1-LIKE CYSTEINE CLUSTER ASSOCIATED WITH KDZ TRANSPOSASES DOMAIN-CONTAINING PROTEIN"/>
    <property type="match status" value="1"/>
</dbReference>
<evidence type="ECO:0000313" key="3">
    <source>
        <dbReference type="Proteomes" id="UP001217089"/>
    </source>
</evidence>
<dbReference type="PANTHER" id="PTHR33096">
    <property type="entry name" value="CXC2 DOMAIN-CONTAINING PROTEIN"/>
    <property type="match status" value="1"/>
</dbReference>
<name>A0ABQ9EZ41_TEGGR</name>
<dbReference type="InterPro" id="IPR041457">
    <property type="entry name" value="CxC2_KDZ-assoc"/>
</dbReference>
<dbReference type="Proteomes" id="UP001217089">
    <property type="component" value="Unassembled WGS sequence"/>
</dbReference>
<feature type="domain" description="CxC2-like cysteine cluster KDZ transposase-associated" evidence="1">
    <location>
        <begin position="198"/>
        <end position="271"/>
    </location>
</feature>
<proteinExistence type="predicted"/>
<dbReference type="Pfam" id="PF18803">
    <property type="entry name" value="CxC2"/>
    <property type="match status" value="1"/>
</dbReference>
<protein>
    <recommendedName>
        <fullName evidence="1">CxC2-like cysteine cluster KDZ transposase-associated domain-containing protein</fullName>
    </recommendedName>
</protein>
<dbReference type="EMBL" id="JARBDR010000657">
    <property type="protein sequence ID" value="KAJ8308655.1"/>
    <property type="molecule type" value="Genomic_DNA"/>
</dbReference>
<evidence type="ECO:0000313" key="2">
    <source>
        <dbReference type="EMBL" id="KAJ8308655.1"/>
    </source>
</evidence>
<comment type="caution">
    <text evidence="2">The sequence shown here is derived from an EMBL/GenBank/DDBJ whole genome shotgun (WGS) entry which is preliminary data.</text>
</comment>
<sequence>MQSFIALYSIFPPIIGKMPIKRIKLTDKYKVTVYNGGRKKSTVRRAAVKMEKTQGLEMETVENPSEPCHFLTDTQDSLNDQSVAMYSNGGKTEYEIRKNKIIENWNRVRQVLVDTHIEELSPSSNECCMCKTVVEEIIYCDDCGPTAYYCQACCQRIHAVVVFHTPQIWKGSLYVPLPMLATFQRVDNHDCGTLYTSSIYAINGKGVQHKCTITLCKCEEPAVTLMRYRLWPATPQKPRIAFDLRFMEILSALQLECHMSAKSFCDAMESIQTDFIHISHDFPKNIYRAVVGDCLTEFNYHRSSIRTRHAVCENTFARECPICKQHCSNFQAGSLTYGQRYVSGTGLTDGEGIERGEKNP</sequence>
<keyword evidence="3" id="KW-1185">Reference proteome</keyword>